<organism evidence="1 2">
    <name type="scientific">Methylobacterium adhaesivum</name>
    <dbReference type="NCBI Taxonomy" id="333297"/>
    <lineage>
        <taxon>Bacteria</taxon>
        <taxon>Pseudomonadati</taxon>
        <taxon>Pseudomonadota</taxon>
        <taxon>Alphaproteobacteria</taxon>
        <taxon>Hyphomicrobiales</taxon>
        <taxon>Methylobacteriaceae</taxon>
        <taxon>Methylobacterium</taxon>
    </lineage>
</organism>
<gene>
    <name evidence="1" type="ORF">QWZ12_14890</name>
</gene>
<evidence type="ECO:0000313" key="1">
    <source>
        <dbReference type="EMBL" id="MDN3591886.1"/>
    </source>
</evidence>
<dbReference type="RefSeq" id="WP_238227684.1">
    <property type="nucleotide sequence ID" value="NZ_BPQD01000033.1"/>
</dbReference>
<evidence type="ECO:0000313" key="2">
    <source>
        <dbReference type="Proteomes" id="UP001224644"/>
    </source>
</evidence>
<dbReference type="Proteomes" id="UP001224644">
    <property type="component" value="Unassembled WGS sequence"/>
</dbReference>
<protein>
    <submittedName>
        <fullName evidence="1">Uncharacterized protein</fullName>
    </submittedName>
</protein>
<dbReference type="EMBL" id="JAUFPX010000013">
    <property type="protein sequence ID" value="MDN3591886.1"/>
    <property type="molecule type" value="Genomic_DNA"/>
</dbReference>
<comment type="caution">
    <text evidence="1">The sequence shown here is derived from an EMBL/GenBank/DDBJ whole genome shotgun (WGS) entry which is preliminary data.</text>
</comment>
<accession>A0ABT8BIJ0</accession>
<reference evidence="2" key="1">
    <citation type="journal article" date="2019" name="Int. J. Syst. Evol. Microbiol.">
        <title>The Global Catalogue of Microorganisms (GCM) 10K type strain sequencing project: providing services to taxonomists for standard genome sequencing and annotation.</title>
        <authorList>
            <consortium name="The Broad Institute Genomics Platform"/>
            <consortium name="The Broad Institute Genome Sequencing Center for Infectious Disease"/>
            <person name="Wu L."/>
            <person name="Ma J."/>
        </authorList>
    </citation>
    <scope>NUCLEOTIDE SEQUENCE [LARGE SCALE GENOMIC DNA]</scope>
    <source>
        <strain evidence="2">CECT 7069</strain>
    </source>
</reference>
<keyword evidence="2" id="KW-1185">Reference proteome</keyword>
<sequence length="145" mass="15002">MSGRITLGTFGFDALSALLPDPAGARTSWASGTYIYASPCAMAEDATERRVTLRRSPLGDSLVYEAATLSAPVRVEAVTVDTATKGVAFAAEADGHPIRFTGTLAVDALAGVLEDESGPHPVHLARVLRPHGDATCRAEAPGAAR</sequence>
<name>A0ABT8BIJ0_9HYPH</name>
<proteinExistence type="predicted"/>